<name>A0A1H7J336_9ACTN</name>
<dbReference type="OrthoDB" id="5638848at2"/>
<proteinExistence type="predicted"/>
<dbReference type="Gene3D" id="3.40.50.300">
    <property type="entry name" value="P-loop containing nucleotide triphosphate hydrolases"/>
    <property type="match status" value="1"/>
</dbReference>
<evidence type="ECO:0000313" key="2">
    <source>
        <dbReference type="EMBL" id="SEK68814.1"/>
    </source>
</evidence>
<organism evidence="2 3">
    <name type="scientific">Nonomuraea pusilla</name>
    <dbReference type="NCBI Taxonomy" id="46177"/>
    <lineage>
        <taxon>Bacteria</taxon>
        <taxon>Bacillati</taxon>
        <taxon>Actinomycetota</taxon>
        <taxon>Actinomycetes</taxon>
        <taxon>Streptosporangiales</taxon>
        <taxon>Streptosporangiaceae</taxon>
        <taxon>Nonomuraea</taxon>
    </lineage>
</organism>
<dbReference type="SUPFAM" id="SSF52540">
    <property type="entry name" value="P-loop containing nucleoside triphosphate hydrolases"/>
    <property type="match status" value="1"/>
</dbReference>
<evidence type="ECO:0000259" key="1">
    <source>
        <dbReference type="Pfam" id="PF13521"/>
    </source>
</evidence>
<dbReference type="RefSeq" id="WP_091098601.1">
    <property type="nucleotide sequence ID" value="NZ_FOBF01000002.1"/>
</dbReference>
<accession>A0A1H7J336</accession>
<keyword evidence="3" id="KW-1185">Reference proteome</keyword>
<gene>
    <name evidence="2" type="ORF">SAMN05660976_01001</name>
</gene>
<dbReference type="AlphaFoldDB" id="A0A1H7J336"/>
<dbReference type="Pfam" id="PF13521">
    <property type="entry name" value="AAA_28"/>
    <property type="match status" value="1"/>
</dbReference>
<evidence type="ECO:0000313" key="3">
    <source>
        <dbReference type="Proteomes" id="UP000198953"/>
    </source>
</evidence>
<protein>
    <submittedName>
        <fullName evidence="2">Predicted ATPase</fullName>
    </submittedName>
</protein>
<feature type="domain" description="NadR/Ttd14 AAA" evidence="1">
    <location>
        <begin position="9"/>
        <end position="172"/>
    </location>
</feature>
<reference evidence="2 3" key="1">
    <citation type="submission" date="2016-10" db="EMBL/GenBank/DDBJ databases">
        <authorList>
            <person name="de Groot N.N."/>
        </authorList>
    </citation>
    <scope>NUCLEOTIDE SEQUENCE [LARGE SCALE GENOMIC DNA]</scope>
    <source>
        <strain evidence="2 3">DSM 43357</strain>
    </source>
</reference>
<dbReference type="EMBL" id="FOBF01000002">
    <property type="protein sequence ID" value="SEK68814.1"/>
    <property type="molecule type" value="Genomic_DNA"/>
</dbReference>
<dbReference type="InterPro" id="IPR038727">
    <property type="entry name" value="NadR/Ttd14_AAA_dom"/>
</dbReference>
<dbReference type="STRING" id="46177.SAMN05660976_01001"/>
<sequence>MPADAERFILITGGPGSGKTTLIDHLEEAGFSRSYEAGRGVIQDQTAIGGRALPWNDPDLFAELMLCWELRSYRSAAARAAPVFFDRGIPDIVGYLRLEGRPVPAHLQTAARTFRYHPRVFIAPPWPEIYRQDSERKQSLAEAERTYESMVATYAEYGYELVRLPRVTVEERARYVMDHLR</sequence>
<dbReference type="Proteomes" id="UP000198953">
    <property type="component" value="Unassembled WGS sequence"/>
</dbReference>
<dbReference type="InterPro" id="IPR027417">
    <property type="entry name" value="P-loop_NTPase"/>
</dbReference>